<dbReference type="OrthoDB" id="4229919at2"/>
<keyword evidence="2" id="KW-1185">Reference proteome</keyword>
<sequence length="112" mass="12247">MPEPREPRKQQVFSITSAAESQTADRVRREKRYAISMLVRTVCFVAGVALVMQPLPWAAFGWVMFAGALFLPYVAVVFANAGVRKKGDGPSPFGPEPGKQIEGPRSTPLDRG</sequence>
<dbReference type="Proteomes" id="UP000244384">
    <property type="component" value="Chromosome"/>
</dbReference>
<reference evidence="2" key="1">
    <citation type="submission" date="2018-01" db="EMBL/GenBank/DDBJ databases">
        <authorList>
            <person name="Li J."/>
        </authorList>
    </citation>
    <scope>NUCLEOTIDE SEQUENCE [LARGE SCALE GENOMIC DNA]</scope>
    <source>
        <strain evidence="2">592</strain>
    </source>
</reference>
<dbReference type="KEGG" id="aez:C3E78_08435"/>
<dbReference type="AlphaFoldDB" id="A0A2S0WLL7"/>
<protein>
    <submittedName>
        <fullName evidence="1">Uncharacterized protein</fullName>
    </submittedName>
</protein>
<evidence type="ECO:0000313" key="1">
    <source>
        <dbReference type="EMBL" id="AWB92225.1"/>
    </source>
</evidence>
<dbReference type="RefSeq" id="WP_108577870.1">
    <property type="nucleotide sequence ID" value="NZ_CP026952.1"/>
</dbReference>
<evidence type="ECO:0000313" key="2">
    <source>
        <dbReference type="Proteomes" id="UP000244384"/>
    </source>
</evidence>
<dbReference type="EMBL" id="CP026952">
    <property type="protein sequence ID" value="AWB92225.1"/>
    <property type="molecule type" value="Genomic_DNA"/>
</dbReference>
<proteinExistence type="predicted"/>
<organism evidence="1 2">
    <name type="scientific">Aeromicrobium chenweiae</name>
    <dbReference type="NCBI Taxonomy" id="2079793"/>
    <lineage>
        <taxon>Bacteria</taxon>
        <taxon>Bacillati</taxon>
        <taxon>Actinomycetota</taxon>
        <taxon>Actinomycetes</taxon>
        <taxon>Propionibacteriales</taxon>
        <taxon>Nocardioidaceae</taxon>
        <taxon>Aeromicrobium</taxon>
    </lineage>
</organism>
<dbReference type="InterPro" id="IPR021449">
    <property type="entry name" value="DUF3099"/>
</dbReference>
<accession>A0A2S0WLL7</accession>
<gene>
    <name evidence="1" type="ORF">C3E78_08435</name>
</gene>
<dbReference type="Pfam" id="PF11298">
    <property type="entry name" value="DUF3099"/>
    <property type="match status" value="1"/>
</dbReference>
<accession>A0A5F2EPY1</accession>
<name>A0A2S0WLL7_9ACTN</name>